<dbReference type="EMBL" id="JAGQLK010000017">
    <property type="protein sequence ID" value="MCA9382978.1"/>
    <property type="molecule type" value="Genomic_DNA"/>
</dbReference>
<keyword evidence="3" id="KW-0812">Transmembrane</keyword>
<organism evidence="4 5">
    <name type="scientific">Candidatus Dojkabacteria bacterium</name>
    <dbReference type="NCBI Taxonomy" id="2099670"/>
    <lineage>
        <taxon>Bacteria</taxon>
        <taxon>Candidatus Dojkabacteria</taxon>
    </lineage>
</organism>
<evidence type="ECO:0000256" key="1">
    <source>
        <dbReference type="ARBA" id="ARBA00009820"/>
    </source>
</evidence>
<feature type="region of interest" description="Disordered" evidence="2">
    <location>
        <begin position="29"/>
        <end position="86"/>
    </location>
</feature>
<accession>A0A955RIQ7</accession>
<dbReference type="Proteomes" id="UP000783287">
    <property type="component" value="Unassembled WGS sequence"/>
</dbReference>
<evidence type="ECO:0000313" key="5">
    <source>
        <dbReference type="Proteomes" id="UP000783287"/>
    </source>
</evidence>
<evidence type="ECO:0000256" key="3">
    <source>
        <dbReference type="SAM" id="Phobius"/>
    </source>
</evidence>
<dbReference type="PANTHER" id="PTHR36842:SF1">
    <property type="entry name" value="PROTEIN TOLB"/>
    <property type="match status" value="1"/>
</dbReference>
<comment type="caution">
    <text evidence="4">The sequence shown here is derived from an EMBL/GenBank/DDBJ whole genome shotgun (WGS) entry which is preliminary data.</text>
</comment>
<sequence>MTNQIVVLLDKDYTETRLFLYFISMEEKKENMPSEEIKEMDSNEAMQEEAESSESKEMPEQKDVEPEQTEEKVDSEEKSVEAKSEMKKSESKSIIDKLKGLSWQMKIILFGMPLLILLTLILLITILKLDAYIFPSTLKGQVTSQQGVSLENVEICLQKECVMTDGGGFYSIEGLKYGKNTIKVQLEDYENFSAELSLKRGENIYNIQLNPSGVGNVSGMLTFEDELELTDLVISIDGAEISLEDDYTFSSDNIALGSYEFVISSPSYVDYTLSVDLEEGLNELGEFSLIPAGDVSFTPVDWLSREFINGIKFEAGKYPIVEEDGVVTIKDIVISEVSQITATPDHDDYLDNDILFRGIKQGLNDVGEYGIVREGRIVYTSNRTGNRNVYSSNYDGSDEVLLTGSKGDNYDPYLTSDGKTVYFTSTRDGVKNTYGDVSGLLYSVPVNGGNVTKVTKTEYSENNGYLGGVNYEAGKRFYTTGSYWLGTEKIVISDLDGNNLVDLVTGDDNYGSLYLSDNGKYMLFSISNYDTGSSANGIYRVNVATKGVDAVYLFEDENSAWSVAINNSSTKAMLRVYDDGSNTYDLWLMNIDGTGLAQITDSSASEDYASLSPDGKYASYMSSRDGRTDIYLNSTSTDEVKLTNDGKVTNYFWGSNGLLFYNSEDKLWIVDINNPGKAQVVTENALGPYYYGYYYWD</sequence>
<proteinExistence type="inferred from homology"/>
<dbReference type="Pfam" id="PF07676">
    <property type="entry name" value="PD40"/>
    <property type="match status" value="2"/>
</dbReference>
<dbReference type="SUPFAM" id="SSF49464">
    <property type="entry name" value="Carboxypeptidase regulatory domain-like"/>
    <property type="match status" value="1"/>
</dbReference>
<gene>
    <name evidence="4" type="ORF">KC909_01305</name>
</gene>
<feature type="compositionally biased region" description="Basic and acidic residues" evidence="2">
    <location>
        <begin position="53"/>
        <end position="86"/>
    </location>
</feature>
<feature type="compositionally biased region" description="Basic and acidic residues" evidence="2">
    <location>
        <begin position="29"/>
        <end position="41"/>
    </location>
</feature>
<name>A0A955RIQ7_9BACT</name>
<comment type="similarity">
    <text evidence="1">Belongs to the TolB family.</text>
</comment>
<evidence type="ECO:0000313" key="4">
    <source>
        <dbReference type="EMBL" id="MCA9382978.1"/>
    </source>
</evidence>
<reference evidence="4" key="2">
    <citation type="journal article" date="2021" name="Microbiome">
        <title>Successional dynamics and alternative stable states in a saline activated sludge microbial community over 9 years.</title>
        <authorList>
            <person name="Wang Y."/>
            <person name="Ye J."/>
            <person name="Ju F."/>
            <person name="Liu L."/>
            <person name="Boyd J.A."/>
            <person name="Deng Y."/>
            <person name="Parks D.H."/>
            <person name="Jiang X."/>
            <person name="Yin X."/>
            <person name="Woodcroft B.J."/>
            <person name="Tyson G.W."/>
            <person name="Hugenholtz P."/>
            <person name="Polz M.F."/>
            <person name="Zhang T."/>
        </authorList>
    </citation>
    <scope>NUCLEOTIDE SEQUENCE</scope>
    <source>
        <strain evidence="4">HKST-UBA14</strain>
    </source>
</reference>
<dbReference type="SUPFAM" id="SSF82171">
    <property type="entry name" value="DPP6 N-terminal domain-like"/>
    <property type="match status" value="1"/>
</dbReference>
<reference evidence="4" key="1">
    <citation type="submission" date="2020-04" db="EMBL/GenBank/DDBJ databases">
        <authorList>
            <person name="Zhang T."/>
        </authorList>
    </citation>
    <scope>NUCLEOTIDE SEQUENCE</scope>
    <source>
        <strain evidence="4">HKST-UBA14</strain>
    </source>
</reference>
<dbReference type="InterPro" id="IPR011042">
    <property type="entry name" value="6-blade_b-propeller_TolB-like"/>
</dbReference>
<feature type="transmembrane region" description="Helical" evidence="3">
    <location>
        <begin position="107"/>
        <end position="127"/>
    </location>
</feature>
<dbReference type="PANTHER" id="PTHR36842">
    <property type="entry name" value="PROTEIN TOLB HOMOLOG"/>
    <property type="match status" value="1"/>
</dbReference>
<dbReference type="AlphaFoldDB" id="A0A955RIQ7"/>
<dbReference type="Gene3D" id="2.120.10.30">
    <property type="entry name" value="TolB, C-terminal domain"/>
    <property type="match status" value="2"/>
</dbReference>
<dbReference type="InterPro" id="IPR008969">
    <property type="entry name" value="CarboxyPept-like_regulatory"/>
</dbReference>
<dbReference type="InterPro" id="IPR011659">
    <property type="entry name" value="WD40"/>
</dbReference>
<evidence type="ECO:0000256" key="2">
    <source>
        <dbReference type="SAM" id="MobiDB-lite"/>
    </source>
</evidence>
<keyword evidence="3" id="KW-1133">Transmembrane helix</keyword>
<protein>
    <submittedName>
        <fullName evidence="4">PD40 domain-containing protein</fullName>
    </submittedName>
</protein>
<dbReference type="SUPFAM" id="SSF69304">
    <property type="entry name" value="Tricorn protease N-terminal domain"/>
    <property type="match status" value="1"/>
</dbReference>
<keyword evidence="3" id="KW-0472">Membrane</keyword>